<proteinExistence type="predicted"/>
<reference evidence="2 3" key="1">
    <citation type="submission" date="2020-08" db="EMBL/GenBank/DDBJ databases">
        <title>Genomic Encyclopedia of Type Strains, Phase III (KMG-III): the genomes of soil and plant-associated and newly described type strains.</title>
        <authorList>
            <person name="Whitman W."/>
        </authorList>
    </citation>
    <scope>NUCLEOTIDE SEQUENCE [LARGE SCALE GENOMIC DNA]</scope>
    <source>
        <strain evidence="2 3">CECT 3287</strain>
    </source>
</reference>
<comment type="caution">
    <text evidence="2">The sequence shown here is derived from an EMBL/GenBank/DDBJ whole genome shotgun (WGS) entry which is preliminary data.</text>
</comment>
<dbReference type="RefSeq" id="WP_183224682.1">
    <property type="nucleotide sequence ID" value="NZ_BMPW01000017.1"/>
</dbReference>
<organism evidence="2 3">
    <name type="scientific">Actinoplanes campanulatus</name>
    <dbReference type="NCBI Taxonomy" id="113559"/>
    <lineage>
        <taxon>Bacteria</taxon>
        <taxon>Bacillati</taxon>
        <taxon>Actinomycetota</taxon>
        <taxon>Actinomycetes</taxon>
        <taxon>Micromonosporales</taxon>
        <taxon>Micromonosporaceae</taxon>
        <taxon>Actinoplanes</taxon>
    </lineage>
</organism>
<dbReference type="SUPFAM" id="SSF48371">
    <property type="entry name" value="ARM repeat"/>
    <property type="match status" value="1"/>
</dbReference>
<dbReference type="EMBL" id="JACHXF010000015">
    <property type="protein sequence ID" value="MBB3098610.1"/>
    <property type="molecule type" value="Genomic_DNA"/>
</dbReference>
<evidence type="ECO:0000313" key="2">
    <source>
        <dbReference type="EMBL" id="MBB3098610.1"/>
    </source>
</evidence>
<sequence length="348" mass="37779">MTDGLDAARRGRPHHPDRATDGGEGTRFEVFVERLDAVSWDRLHHAYGIADDVPDMLRALRDPDPEIRGDALGGLHATVLHQGTRFEASQEVVPFLVALIDDPATPDRGDLLRLFTGLAIGDRRDDRLPFDPATELTAAARLDGVATAADRLDGADTAALVRRFHAEQDADDFSGEEFELLNLLATRWEDDCYHRAAAFQDVIVSWIGDPDDAVAARAAALAAWFPLNTATVQAWLAVPASREQPRASANLALAHTLLEDPRIDRLLDSLLDTDPRTDPRNDAGIGAGIVTVTAAVATAYRKGEALSPAALTVLIETAHRDPIGEVTGWSRALRGFVMLALHRLDLHV</sequence>
<accession>A0A7W5AM21</accession>
<dbReference type="Proteomes" id="UP000590749">
    <property type="component" value="Unassembled WGS sequence"/>
</dbReference>
<evidence type="ECO:0000256" key="1">
    <source>
        <dbReference type="SAM" id="MobiDB-lite"/>
    </source>
</evidence>
<evidence type="ECO:0000313" key="3">
    <source>
        <dbReference type="Proteomes" id="UP000590749"/>
    </source>
</evidence>
<feature type="region of interest" description="Disordered" evidence="1">
    <location>
        <begin position="1"/>
        <end position="25"/>
    </location>
</feature>
<name>A0A7W5AM21_9ACTN</name>
<protein>
    <recommendedName>
        <fullName evidence="4">HEAT repeat-containing protein</fullName>
    </recommendedName>
</protein>
<evidence type="ECO:0008006" key="4">
    <source>
        <dbReference type="Google" id="ProtNLM"/>
    </source>
</evidence>
<keyword evidence="3" id="KW-1185">Reference proteome</keyword>
<gene>
    <name evidence="2" type="ORF">FHR83_006309</name>
</gene>
<dbReference type="InterPro" id="IPR016024">
    <property type="entry name" value="ARM-type_fold"/>
</dbReference>
<dbReference type="AlphaFoldDB" id="A0A7W5AM21"/>